<dbReference type="AlphaFoldDB" id="A0A261FZR1"/>
<organism evidence="1 2">
    <name type="scientific">Bifidobacterium hapali</name>
    <dbReference type="NCBI Taxonomy" id="1630172"/>
    <lineage>
        <taxon>Bacteria</taxon>
        <taxon>Bacillati</taxon>
        <taxon>Actinomycetota</taxon>
        <taxon>Actinomycetes</taxon>
        <taxon>Bifidobacteriales</taxon>
        <taxon>Bifidobacteriaceae</taxon>
        <taxon>Bifidobacterium</taxon>
    </lineage>
</organism>
<evidence type="ECO:0000313" key="1">
    <source>
        <dbReference type="EMBL" id="OZG64669.1"/>
    </source>
</evidence>
<accession>A0A261FZR1</accession>
<sequence length="58" mass="7014">MTLVVSKTEIVKSPEFHAFYYSHHSEYRHDIPLINLELQDTLHNKPIRLFVNKYCPNW</sequence>
<dbReference type="EMBL" id="MWWY01000020">
    <property type="protein sequence ID" value="OZG64669.1"/>
    <property type="molecule type" value="Genomic_DNA"/>
</dbReference>
<name>A0A261FZR1_9BIFI</name>
<keyword evidence="2" id="KW-1185">Reference proteome</keyword>
<dbReference type="Proteomes" id="UP000216074">
    <property type="component" value="Unassembled WGS sequence"/>
</dbReference>
<evidence type="ECO:0000313" key="2">
    <source>
        <dbReference type="Proteomes" id="UP000216074"/>
    </source>
</evidence>
<proteinExistence type="predicted"/>
<comment type="caution">
    <text evidence="1">The sequence shown here is derived from an EMBL/GenBank/DDBJ whole genome shotgun (WGS) entry which is preliminary data.</text>
</comment>
<gene>
    <name evidence="1" type="ORF">BHAP_0899</name>
</gene>
<protein>
    <submittedName>
        <fullName evidence="1">Uncharacterized protein</fullName>
    </submittedName>
</protein>
<reference evidence="1 2" key="1">
    <citation type="journal article" date="2017" name="BMC Genomics">
        <title>Comparative genomic and phylogenomic analyses of the Bifidobacteriaceae family.</title>
        <authorList>
            <person name="Lugli G.A."/>
            <person name="Milani C."/>
            <person name="Turroni F."/>
            <person name="Duranti S."/>
            <person name="Mancabelli L."/>
            <person name="Mangifesta M."/>
            <person name="Ferrario C."/>
            <person name="Modesto M."/>
            <person name="Mattarelli P."/>
            <person name="Jiri K."/>
            <person name="van Sinderen D."/>
            <person name="Ventura M."/>
        </authorList>
    </citation>
    <scope>NUCLEOTIDE SEQUENCE [LARGE SCALE GENOMIC DNA]</scope>
    <source>
        <strain evidence="1 2">DSM 100202</strain>
    </source>
</reference>